<comment type="similarity">
    <text evidence="7">Belongs to the TonB-dependent receptor family.</text>
</comment>
<feature type="signal peptide" evidence="8">
    <location>
        <begin position="1"/>
        <end position="15"/>
    </location>
</feature>
<keyword evidence="8" id="KW-0732">Signal</keyword>
<evidence type="ECO:0000256" key="2">
    <source>
        <dbReference type="ARBA" id="ARBA00022448"/>
    </source>
</evidence>
<reference evidence="10 11" key="1">
    <citation type="submission" date="2019-07" db="EMBL/GenBank/DDBJ databases">
        <title>Whole genome shotgun sequence of Chitinophaga cymbidii NBRC 109752.</title>
        <authorList>
            <person name="Hosoyama A."/>
            <person name="Uohara A."/>
            <person name="Ohji S."/>
            <person name="Ichikawa N."/>
        </authorList>
    </citation>
    <scope>NUCLEOTIDE SEQUENCE [LARGE SCALE GENOMIC DNA]</scope>
    <source>
        <strain evidence="10 11">NBRC 109752</strain>
    </source>
</reference>
<evidence type="ECO:0000256" key="8">
    <source>
        <dbReference type="SAM" id="SignalP"/>
    </source>
</evidence>
<comment type="subcellular location">
    <subcellularLocation>
        <location evidence="1 7">Cell outer membrane</location>
        <topology evidence="1 7">Multi-pass membrane protein</topology>
    </subcellularLocation>
</comment>
<dbReference type="InterPro" id="IPR039426">
    <property type="entry name" value="TonB-dep_rcpt-like"/>
</dbReference>
<dbReference type="NCBIfam" id="TIGR04056">
    <property type="entry name" value="OMP_RagA_SusC"/>
    <property type="match status" value="1"/>
</dbReference>
<proteinExistence type="inferred from homology"/>
<comment type="caution">
    <text evidence="10">The sequence shown here is derived from an EMBL/GenBank/DDBJ whole genome shotgun (WGS) entry which is preliminary data.</text>
</comment>
<dbReference type="InterPro" id="IPR008969">
    <property type="entry name" value="CarboxyPept-like_regulatory"/>
</dbReference>
<sequence>MLTIMLFTACLSVHATGTAQNVTLSGHSISIKQVFAAIEQQTGYVAFYNEDILSGTRPVTVSVNDMPLKSLLDMVLKNQPLDYMIQDKTIILSRKALPAAVTPSVAPAAAIPPVRLRITDTSGQPLPGASVSIRNSKISGITDADGVFNADVKEGDVLLVSFVGHETSTITITPSILSRATLSIALQPSVTRLQEIAVTVNTGYQVVAREKMTGATVSVGSGELEKRYTPNILDNLEGRAPGLVIYRGTTSIRGIGTINANKNPLIVLDGLPVEGSVADINPYDVANITVLKDAAAAAIYGARAANGVIVITTKKAKGKRTTVEFSSDMTVTQKPDLDFNLMTPAQQIDKEGEVFAYLYANTGGAYPNTAAAIAATDAAINRGSSMSPLYYAYYRLAKGDITQSEFDQEVASLKQNNFRRQFKDNALRNGLLQQYNLAVRSAGDKFQSNLVLNYKTSNTGIINAYDRQLNLFYKGAYEVAPWLNANYGVNTVLGYGKESNSSFATSGLNAPSYQPLLDAGGNRVYYATADYNSYNTNPASQPLYDLKVNHLDELGKDFKRTNSQHNRYYLNLTAKVIPGLTLTPQFQYESDAINTSAYSEEDSYIMRYLKSVYTTLLPTNGGKLATTHTRGDYWTARGQAQYQRRFGKHAVDVIAGTEFRQTRVRGTGGLLLGYDDQLQSHATTSVSFPALNAYRNTTAFKPGFSTVQLYETYLSDPFAVFPETVHRFNSNYANATYTFDDRYNAFGSFRVDYADVFGLDERFRGKPLWSAGLGWNIHNESFMEDVQWINFLKLRTTYGVTGNIVQGVSSFLTANSTLVNTITSFPMSVVTNAANPELRWEKTATTNVGVDFSLLDNRLNGSLDLYRKKGSDLLVTTRLDPSEGFTSQIINNGRLLNKGIELNIQYEWFSAAKPGDLRWMTGVVLSRNKNRITYIDEVATTPVALAQGGYKVGYPVNALYAFQYKGLDANGQPQWLAGNGDLTTLALTANDMNAVIYAGTTDPQINTTLTNELYYKGFSLNVLAVYYGGQSLRAVVPEVVSGVSYGSMPAYLADSWEPGKTNTIIPGYGKYSPGLYPGTRSAPAYHLGFSDAFVRKGDFIKIRSATVGYQLPQQWTRKIAAQSVRLRFQANNPKALWTRNDIGIDPETGGARVPASYVFGINVNY</sequence>
<organism evidence="10 11">
    <name type="scientific">Chitinophaga cymbidii</name>
    <dbReference type="NCBI Taxonomy" id="1096750"/>
    <lineage>
        <taxon>Bacteria</taxon>
        <taxon>Pseudomonadati</taxon>
        <taxon>Bacteroidota</taxon>
        <taxon>Chitinophagia</taxon>
        <taxon>Chitinophagales</taxon>
        <taxon>Chitinophagaceae</taxon>
        <taxon>Chitinophaga</taxon>
    </lineage>
</organism>
<dbReference type="InterPro" id="IPR012910">
    <property type="entry name" value="Plug_dom"/>
</dbReference>
<dbReference type="GO" id="GO:0009279">
    <property type="term" value="C:cell outer membrane"/>
    <property type="evidence" value="ECO:0007669"/>
    <property type="project" value="UniProtKB-SubCell"/>
</dbReference>
<accession>A0A512RJJ6</accession>
<evidence type="ECO:0000259" key="9">
    <source>
        <dbReference type="SMART" id="SM00965"/>
    </source>
</evidence>
<evidence type="ECO:0000256" key="7">
    <source>
        <dbReference type="PROSITE-ProRule" id="PRU01360"/>
    </source>
</evidence>
<dbReference type="SMART" id="SM00965">
    <property type="entry name" value="STN"/>
    <property type="match status" value="1"/>
</dbReference>
<dbReference type="Proteomes" id="UP000321436">
    <property type="component" value="Unassembled WGS sequence"/>
</dbReference>
<evidence type="ECO:0000256" key="4">
    <source>
        <dbReference type="ARBA" id="ARBA00022692"/>
    </source>
</evidence>
<feature type="domain" description="Secretin/TonB short N-terminal" evidence="9">
    <location>
        <begin position="44"/>
        <end position="95"/>
    </location>
</feature>
<keyword evidence="5 7" id="KW-0472">Membrane</keyword>
<feature type="chain" id="PRO_5021909050" evidence="8">
    <location>
        <begin position="16"/>
        <end position="1165"/>
    </location>
</feature>
<keyword evidence="2 7" id="KW-0813">Transport</keyword>
<dbReference type="SUPFAM" id="SSF56935">
    <property type="entry name" value="Porins"/>
    <property type="match status" value="1"/>
</dbReference>
<dbReference type="AlphaFoldDB" id="A0A512RJJ6"/>
<dbReference type="InterPro" id="IPR037066">
    <property type="entry name" value="Plug_dom_sf"/>
</dbReference>
<dbReference type="InterPro" id="IPR023997">
    <property type="entry name" value="TonB-dep_OMP_SusC/RagA_CS"/>
</dbReference>
<dbReference type="InterPro" id="IPR011662">
    <property type="entry name" value="Secretin/TonB_short_N"/>
</dbReference>
<dbReference type="InterPro" id="IPR023996">
    <property type="entry name" value="TonB-dep_OMP_SusC/RagA"/>
</dbReference>
<keyword evidence="6 7" id="KW-0998">Cell outer membrane</keyword>
<evidence type="ECO:0000256" key="3">
    <source>
        <dbReference type="ARBA" id="ARBA00022452"/>
    </source>
</evidence>
<keyword evidence="3 7" id="KW-1134">Transmembrane beta strand</keyword>
<dbReference type="Gene3D" id="2.170.130.10">
    <property type="entry name" value="TonB-dependent receptor, plug domain"/>
    <property type="match status" value="1"/>
</dbReference>
<dbReference type="PROSITE" id="PS52016">
    <property type="entry name" value="TONB_DEPENDENT_REC_3"/>
    <property type="match status" value="1"/>
</dbReference>
<dbReference type="Pfam" id="PF07660">
    <property type="entry name" value="STN"/>
    <property type="match status" value="1"/>
</dbReference>
<name>A0A512RJJ6_9BACT</name>
<dbReference type="Pfam" id="PF13715">
    <property type="entry name" value="CarbopepD_reg_2"/>
    <property type="match status" value="1"/>
</dbReference>
<dbReference type="Pfam" id="PF07715">
    <property type="entry name" value="Plug"/>
    <property type="match status" value="1"/>
</dbReference>
<evidence type="ECO:0000313" key="10">
    <source>
        <dbReference type="EMBL" id="GEP95858.1"/>
    </source>
</evidence>
<dbReference type="NCBIfam" id="TIGR04057">
    <property type="entry name" value="SusC_RagA_signa"/>
    <property type="match status" value="1"/>
</dbReference>
<keyword evidence="4 7" id="KW-0812">Transmembrane</keyword>
<evidence type="ECO:0000256" key="1">
    <source>
        <dbReference type="ARBA" id="ARBA00004571"/>
    </source>
</evidence>
<dbReference type="InterPro" id="IPR036942">
    <property type="entry name" value="Beta-barrel_TonB_sf"/>
</dbReference>
<dbReference type="SUPFAM" id="SSF49464">
    <property type="entry name" value="Carboxypeptidase regulatory domain-like"/>
    <property type="match status" value="1"/>
</dbReference>
<keyword evidence="11" id="KW-1185">Reference proteome</keyword>
<evidence type="ECO:0000256" key="5">
    <source>
        <dbReference type="ARBA" id="ARBA00023136"/>
    </source>
</evidence>
<evidence type="ECO:0000313" key="11">
    <source>
        <dbReference type="Proteomes" id="UP000321436"/>
    </source>
</evidence>
<dbReference type="Gene3D" id="2.40.170.20">
    <property type="entry name" value="TonB-dependent receptor, beta-barrel domain"/>
    <property type="match status" value="1"/>
</dbReference>
<protein>
    <submittedName>
        <fullName evidence="10">SusC/RagA family TonB-linked outer membrane protein</fullName>
    </submittedName>
</protein>
<dbReference type="EMBL" id="BKAU01000001">
    <property type="protein sequence ID" value="GEP95858.1"/>
    <property type="molecule type" value="Genomic_DNA"/>
</dbReference>
<gene>
    <name evidence="10" type="ORF">CCY01nite_21180</name>
</gene>
<dbReference type="Gene3D" id="2.60.40.1120">
    <property type="entry name" value="Carboxypeptidase-like, regulatory domain"/>
    <property type="match status" value="1"/>
</dbReference>
<evidence type="ECO:0000256" key="6">
    <source>
        <dbReference type="ARBA" id="ARBA00023237"/>
    </source>
</evidence>